<dbReference type="InterPro" id="IPR036249">
    <property type="entry name" value="Thioredoxin-like_sf"/>
</dbReference>
<name>A0A6M1T9D8_9BACT</name>
<keyword evidence="2 3" id="KW-0186">Copper</keyword>
<sequence>MKNTAIKLLIAFSTAIILASCNSGPEPLYDLSDTSYPLRNIDSSRVYFPDDFEGEISVISFIFTHCPDVCPAITANMSNIQRGLKDTTDIQFIEISFDPQRDTPSVLKAYKKRYKLNDQFTFLTGQPETVDSLLKKMEIVAVKTFSDSLVQDSSNYNMRHSNTIYLMDKNGRIRAEYPASVIPPEHVIEDIQSLRNL</sequence>
<keyword evidence="3" id="KW-0479">Metal-binding</keyword>
<dbReference type="PANTHER" id="PTHR12151:SF25">
    <property type="entry name" value="LINALOOL DEHYDRATASE_ISOMERASE DOMAIN-CONTAINING PROTEIN"/>
    <property type="match status" value="1"/>
</dbReference>
<evidence type="ECO:0000256" key="4">
    <source>
        <dbReference type="PIRSR" id="PIRSR603782-2"/>
    </source>
</evidence>
<dbReference type="GO" id="GO:0046872">
    <property type="term" value="F:metal ion binding"/>
    <property type="evidence" value="ECO:0007669"/>
    <property type="project" value="UniProtKB-KW"/>
</dbReference>
<feature type="signal peptide" evidence="5">
    <location>
        <begin position="1"/>
        <end position="19"/>
    </location>
</feature>
<proteinExistence type="inferred from homology"/>
<keyword evidence="4" id="KW-1015">Disulfide bond</keyword>
<dbReference type="Proteomes" id="UP000479132">
    <property type="component" value="Unassembled WGS sequence"/>
</dbReference>
<dbReference type="PROSITE" id="PS51352">
    <property type="entry name" value="THIOREDOXIN_2"/>
    <property type="match status" value="1"/>
</dbReference>
<evidence type="ECO:0000256" key="5">
    <source>
        <dbReference type="SAM" id="SignalP"/>
    </source>
</evidence>
<dbReference type="EMBL" id="JAALLS010000004">
    <property type="protein sequence ID" value="NGP87654.1"/>
    <property type="molecule type" value="Genomic_DNA"/>
</dbReference>
<dbReference type="CDD" id="cd02968">
    <property type="entry name" value="SCO"/>
    <property type="match status" value="1"/>
</dbReference>
<feature type="binding site" evidence="3">
    <location>
        <position position="160"/>
    </location>
    <ligand>
        <name>Cu cation</name>
        <dbReference type="ChEBI" id="CHEBI:23378"/>
    </ligand>
</feature>
<keyword evidence="5" id="KW-0732">Signal</keyword>
<dbReference type="AlphaFoldDB" id="A0A6M1T9D8"/>
<evidence type="ECO:0000256" key="1">
    <source>
        <dbReference type="ARBA" id="ARBA00010996"/>
    </source>
</evidence>
<feature type="binding site" evidence="3">
    <location>
        <position position="70"/>
    </location>
    <ligand>
        <name>Cu cation</name>
        <dbReference type="ChEBI" id="CHEBI:23378"/>
    </ligand>
</feature>
<gene>
    <name evidence="7" type="ORF">G3569_04755</name>
</gene>
<protein>
    <submittedName>
        <fullName evidence="7">SCO family protein</fullName>
    </submittedName>
</protein>
<feature type="chain" id="PRO_5026946739" evidence="5">
    <location>
        <begin position="20"/>
        <end position="197"/>
    </location>
</feature>
<evidence type="ECO:0000256" key="3">
    <source>
        <dbReference type="PIRSR" id="PIRSR603782-1"/>
    </source>
</evidence>
<organism evidence="7 8">
    <name type="scientific">Fodinibius halophilus</name>
    <dbReference type="NCBI Taxonomy" id="1736908"/>
    <lineage>
        <taxon>Bacteria</taxon>
        <taxon>Pseudomonadati</taxon>
        <taxon>Balneolota</taxon>
        <taxon>Balneolia</taxon>
        <taxon>Balneolales</taxon>
        <taxon>Balneolaceae</taxon>
        <taxon>Fodinibius</taxon>
    </lineage>
</organism>
<dbReference type="InterPro" id="IPR013766">
    <property type="entry name" value="Thioredoxin_domain"/>
</dbReference>
<reference evidence="7 8" key="1">
    <citation type="submission" date="2020-02" db="EMBL/GenBank/DDBJ databases">
        <title>Aliifodinibius halophilus 2W32, complete genome.</title>
        <authorList>
            <person name="Li Y."/>
            <person name="Wu S."/>
        </authorList>
    </citation>
    <scope>NUCLEOTIDE SEQUENCE [LARGE SCALE GENOMIC DNA]</scope>
    <source>
        <strain evidence="7 8">2W32</strain>
    </source>
</reference>
<evidence type="ECO:0000259" key="6">
    <source>
        <dbReference type="PROSITE" id="PS51352"/>
    </source>
</evidence>
<evidence type="ECO:0000313" key="8">
    <source>
        <dbReference type="Proteomes" id="UP000479132"/>
    </source>
</evidence>
<dbReference type="RefSeq" id="WP_165266611.1">
    <property type="nucleotide sequence ID" value="NZ_JAALLS010000004.1"/>
</dbReference>
<dbReference type="SUPFAM" id="SSF52833">
    <property type="entry name" value="Thioredoxin-like"/>
    <property type="match status" value="1"/>
</dbReference>
<feature type="domain" description="Thioredoxin" evidence="6">
    <location>
        <begin position="20"/>
        <end position="196"/>
    </location>
</feature>
<keyword evidence="8" id="KW-1185">Reference proteome</keyword>
<dbReference type="Gene3D" id="3.40.30.10">
    <property type="entry name" value="Glutaredoxin"/>
    <property type="match status" value="1"/>
</dbReference>
<dbReference type="Pfam" id="PF02630">
    <property type="entry name" value="SCO1-SenC"/>
    <property type="match status" value="1"/>
</dbReference>
<evidence type="ECO:0000313" key="7">
    <source>
        <dbReference type="EMBL" id="NGP87654.1"/>
    </source>
</evidence>
<feature type="binding site" evidence="3">
    <location>
        <position position="66"/>
    </location>
    <ligand>
        <name>Cu cation</name>
        <dbReference type="ChEBI" id="CHEBI:23378"/>
    </ligand>
</feature>
<dbReference type="PANTHER" id="PTHR12151">
    <property type="entry name" value="ELECTRON TRANSPORT PROTIN SCO1/SENC FAMILY MEMBER"/>
    <property type="match status" value="1"/>
</dbReference>
<evidence type="ECO:0000256" key="2">
    <source>
        <dbReference type="ARBA" id="ARBA00023008"/>
    </source>
</evidence>
<dbReference type="InterPro" id="IPR003782">
    <property type="entry name" value="SCO1/SenC"/>
</dbReference>
<dbReference type="PROSITE" id="PS51257">
    <property type="entry name" value="PROKAR_LIPOPROTEIN"/>
    <property type="match status" value="1"/>
</dbReference>
<comment type="caution">
    <text evidence="7">The sequence shown here is derived from an EMBL/GenBank/DDBJ whole genome shotgun (WGS) entry which is preliminary data.</text>
</comment>
<feature type="disulfide bond" description="Redox-active" evidence="4">
    <location>
        <begin position="66"/>
        <end position="70"/>
    </location>
</feature>
<accession>A0A6M1T9D8</accession>
<comment type="similarity">
    <text evidence="1">Belongs to the SCO1/2 family.</text>
</comment>